<reference evidence="4" key="1">
    <citation type="submission" date="2025-08" db="UniProtKB">
        <authorList>
            <consortium name="RefSeq"/>
        </authorList>
    </citation>
    <scope>IDENTIFICATION</scope>
    <source>
        <tissue evidence="4">Leaves</tissue>
    </source>
</reference>
<proteinExistence type="predicted"/>
<dbReference type="GeneID" id="118347676"/>
<gene>
    <name evidence="4" type="primary">LOC118347676</name>
</gene>
<sequence length="252" mass="29555">MGFRGAQFWGATRLLWYLADDQGLVARNPKVSCTLTQFTQQHPLTFDGKAEVLDAENWIKRMEKIFRSLFCTDEQKVEYATYVLANESDEWWTSTRELLLLKLGEGVPITWDHFKRTFWDQFFCPALREVKARQFTDLVQGTMTVECYAMTFVALSRFASYLVLDEEKKCEKLERGLHPRIQSRLISLWIRNFTDLITRATLIEEDMKANVELFDQRKRQLALHVPNRNKKHAPSYRPPPPQSISMNPVTKN</sequence>
<dbReference type="KEGG" id="jre:118347676"/>
<dbReference type="OrthoDB" id="1936908at2759"/>
<accession>A0A6P9E819</accession>
<dbReference type="Proteomes" id="UP000235220">
    <property type="component" value="Chromosome 2"/>
</dbReference>
<dbReference type="PANTHER" id="PTHR34482:SF36">
    <property type="entry name" value="RETROTRANSPOSON GAG DOMAIN-CONTAINING PROTEIN"/>
    <property type="match status" value="1"/>
</dbReference>
<keyword evidence="3" id="KW-1185">Reference proteome</keyword>
<dbReference type="InterPro" id="IPR005162">
    <property type="entry name" value="Retrotrans_gag_dom"/>
</dbReference>
<dbReference type="Pfam" id="PF03732">
    <property type="entry name" value="Retrotrans_gag"/>
    <property type="match status" value="1"/>
</dbReference>
<organism evidence="3 4">
    <name type="scientific">Juglans regia</name>
    <name type="common">English walnut</name>
    <dbReference type="NCBI Taxonomy" id="51240"/>
    <lineage>
        <taxon>Eukaryota</taxon>
        <taxon>Viridiplantae</taxon>
        <taxon>Streptophyta</taxon>
        <taxon>Embryophyta</taxon>
        <taxon>Tracheophyta</taxon>
        <taxon>Spermatophyta</taxon>
        <taxon>Magnoliopsida</taxon>
        <taxon>eudicotyledons</taxon>
        <taxon>Gunneridae</taxon>
        <taxon>Pentapetalae</taxon>
        <taxon>rosids</taxon>
        <taxon>fabids</taxon>
        <taxon>Fagales</taxon>
        <taxon>Juglandaceae</taxon>
        <taxon>Juglans</taxon>
    </lineage>
</organism>
<evidence type="ECO:0000259" key="2">
    <source>
        <dbReference type="Pfam" id="PF03732"/>
    </source>
</evidence>
<dbReference type="PANTHER" id="PTHR34482">
    <property type="entry name" value="DNA DAMAGE-INDUCIBLE PROTEIN 1-LIKE"/>
    <property type="match status" value="1"/>
</dbReference>
<feature type="domain" description="Retrotransposon gag" evidence="2">
    <location>
        <begin position="79"/>
        <end position="178"/>
    </location>
</feature>
<evidence type="ECO:0000313" key="3">
    <source>
        <dbReference type="Proteomes" id="UP000235220"/>
    </source>
</evidence>
<feature type="compositionally biased region" description="Polar residues" evidence="1">
    <location>
        <begin position="243"/>
        <end position="252"/>
    </location>
</feature>
<feature type="region of interest" description="Disordered" evidence="1">
    <location>
        <begin position="224"/>
        <end position="252"/>
    </location>
</feature>
<dbReference type="AlphaFoldDB" id="A0A6P9E819"/>
<dbReference type="RefSeq" id="XP_035543589.1">
    <property type="nucleotide sequence ID" value="XM_035687696.1"/>
</dbReference>
<evidence type="ECO:0000256" key="1">
    <source>
        <dbReference type="SAM" id="MobiDB-lite"/>
    </source>
</evidence>
<name>A0A6P9E819_JUGRE</name>
<evidence type="ECO:0000313" key="4">
    <source>
        <dbReference type="RefSeq" id="XP_035543589.1"/>
    </source>
</evidence>
<dbReference type="InParanoid" id="A0A6P9E819"/>
<protein>
    <submittedName>
        <fullName evidence="4">Uncharacterized protein LOC118347676</fullName>
    </submittedName>
</protein>